<dbReference type="AlphaFoldDB" id="A0A1C4Z593"/>
<name>A0A1C4Z593_9ACTN</name>
<dbReference type="Proteomes" id="UP000198224">
    <property type="component" value="Chromosome I"/>
</dbReference>
<reference evidence="2" key="1">
    <citation type="submission" date="2016-06" db="EMBL/GenBank/DDBJ databases">
        <authorList>
            <person name="Varghese N."/>
            <person name="Submissions Spin"/>
        </authorList>
    </citation>
    <scope>NUCLEOTIDE SEQUENCE [LARGE SCALE GENOMIC DNA]</scope>
    <source>
        <strain evidence="2">DSM 45160</strain>
    </source>
</reference>
<keyword evidence="2" id="KW-1185">Reference proteome</keyword>
<accession>A0A1C4Z593</accession>
<dbReference type="EMBL" id="LT607409">
    <property type="protein sequence ID" value="SCF27751.1"/>
    <property type="molecule type" value="Genomic_DNA"/>
</dbReference>
<evidence type="ECO:0000313" key="2">
    <source>
        <dbReference type="Proteomes" id="UP000198224"/>
    </source>
</evidence>
<proteinExistence type="predicted"/>
<protein>
    <submittedName>
        <fullName evidence="1">Uncharacterized protein</fullName>
    </submittedName>
</protein>
<evidence type="ECO:0000313" key="1">
    <source>
        <dbReference type="EMBL" id="SCF27751.1"/>
    </source>
</evidence>
<gene>
    <name evidence="1" type="ORF">GA0070612_5756</name>
</gene>
<sequence length="29" mass="3100">MNLGLPRRASAELTGTALALGALIRYRLT</sequence>
<organism evidence="1 2">
    <name type="scientific">Micromonospora chokoriensis</name>
    <dbReference type="NCBI Taxonomy" id="356851"/>
    <lineage>
        <taxon>Bacteria</taxon>
        <taxon>Bacillati</taxon>
        <taxon>Actinomycetota</taxon>
        <taxon>Actinomycetes</taxon>
        <taxon>Micromonosporales</taxon>
        <taxon>Micromonosporaceae</taxon>
        <taxon>Micromonospora</taxon>
    </lineage>
</organism>